<evidence type="ECO:0000313" key="13">
    <source>
        <dbReference type="Proteomes" id="UP000887568"/>
    </source>
</evidence>
<dbReference type="Proteomes" id="UP000887568">
    <property type="component" value="Unplaced"/>
</dbReference>
<dbReference type="RefSeq" id="XP_038075376.1">
    <property type="nucleotide sequence ID" value="XM_038219448.1"/>
</dbReference>
<keyword evidence="2" id="KW-0813">Transport</keyword>
<keyword evidence="13" id="KW-1185">Reference proteome</keyword>
<sequence length="294" mass="32905">MSGLEILVLQTGGTIDKDYPRRMGGYAFEIGESALCDMMQRIQPDVKFEFKAVCRKDSQDIVDEDSYAPWCPACKAIAPVWTEFSTQDKVLGIQVGEVDVSASPGLSGRFLVTSLPTFYHVRNGEFRVYTGSRGKDDFTGYIAHGRYEELTPVPAWKAPNSIIMTVVSLIFQLSMKVRHFHLLMTTEYGFPAWSVYGFFAVCTVSMGLILGMILVFITDCICPTKRPTRPLESGTAPEDEQEEEPISKTKDKDEDEEEETQDQPTPAADETTDQSGDTSLRKRKTETETTDDKN</sequence>
<dbReference type="InterPro" id="IPR036249">
    <property type="entry name" value="Thioredoxin-like_sf"/>
</dbReference>
<dbReference type="EnsemblMetazoa" id="XM_038219448.1">
    <property type="protein sequence ID" value="XP_038075376.1"/>
    <property type="gene ID" value="LOC119743096"/>
</dbReference>
<evidence type="ECO:0000313" key="12">
    <source>
        <dbReference type="EnsemblMetazoa" id="XP_038075376.1"/>
    </source>
</evidence>
<keyword evidence="10" id="KW-0812">Transmembrane</keyword>
<dbReference type="GO" id="GO:0005789">
    <property type="term" value="C:endoplasmic reticulum membrane"/>
    <property type="evidence" value="ECO:0007669"/>
    <property type="project" value="UniProtKB-SubCell"/>
</dbReference>
<evidence type="ECO:0000256" key="6">
    <source>
        <dbReference type="ARBA" id="ARBA00022989"/>
    </source>
</evidence>
<dbReference type="InterPro" id="IPR006034">
    <property type="entry name" value="Asparaginase/glutaminase-like"/>
</dbReference>
<name>A0A914BHM4_PATMI</name>
<dbReference type="AlphaFoldDB" id="A0A914BHM4"/>
<dbReference type="PROSITE" id="PS51352">
    <property type="entry name" value="THIOREDOXIN_2"/>
    <property type="match status" value="1"/>
</dbReference>
<evidence type="ECO:0000256" key="4">
    <source>
        <dbReference type="ARBA" id="ARBA00022824"/>
    </source>
</evidence>
<keyword evidence="3" id="KW-0732">Signal</keyword>
<dbReference type="CTD" id="81542"/>
<evidence type="ECO:0000256" key="3">
    <source>
        <dbReference type="ARBA" id="ARBA00022729"/>
    </source>
</evidence>
<comment type="subcellular location">
    <subcellularLocation>
        <location evidence="1">Endoplasmic reticulum membrane</location>
        <topology evidence="1">Single-pass membrane protein</topology>
    </subcellularLocation>
</comment>
<keyword evidence="10" id="KW-0472">Membrane</keyword>
<dbReference type="PIRSF" id="PIRSF500176">
    <property type="entry name" value="L_ASNase"/>
    <property type="match status" value="1"/>
</dbReference>
<evidence type="ECO:0000256" key="7">
    <source>
        <dbReference type="ARBA" id="ARBA00023157"/>
    </source>
</evidence>
<dbReference type="GO" id="GO:0015036">
    <property type="term" value="F:disulfide oxidoreductase activity"/>
    <property type="evidence" value="ECO:0007669"/>
    <property type="project" value="TreeGrafter"/>
</dbReference>
<keyword evidence="4" id="KW-0256">Endoplasmic reticulum</keyword>
<dbReference type="InterPro" id="IPR013766">
    <property type="entry name" value="Thioredoxin_domain"/>
</dbReference>
<dbReference type="PANTHER" id="PTHR46107:SF3">
    <property type="entry name" value="THIOREDOXIN DOMAIN-CONTAINING PROTEIN"/>
    <property type="match status" value="1"/>
</dbReference>
<dbReference type="OrthoDB" id="7869097at2759"/>
<evidence type="ECO:0000256" key="5">
    <source>
        <dbReference type="ARBA" id="ARBA00022982"/>
    </source>
</evidence>
<evidence type="ECO:0000256" key="2">
    <source>
        <dbReference type="ARBA" id="ARBA00022448"/>
    </source>
</evidence>
<keyword evidence="5" id="KW-0249">Electron transport</keyword>
<organism evidence="12 13">
    <name type="scientific">Patiria miniata</name>
    <name type="common">Bat star</name>
    <name type="synonym">Asterina miniata</name>
    <dbReference type="NCBI Taxonomy" id="46514"/>
    <lineage>
        <taxon>Eukaryota</taxon>
        <taxon>Metazoa</taxon>
        <taxon>Echinodermata</taxon>
        <taxon>Eleutherozoa</taxon>
        <taxon>Asterozoa</taxon>
        <taxon>Asteroidea</taxon>
        <taxon>Valvatacea</taxon>
        <taxon>Valvatida</taxon>
        <taxon>Asterinidae</taxon>
        <taxon>Patiria</taxon>
    </lineage>
</organism>
<evidence type="ECO:0000259" key="11">
    <source>
        <dbReference type="PROSITE" id="PS51352"/>
    </source>
</evidence>
<dbReference type="Pfam" id="PF00085">
    <property type="entry name" value="Thioredoxin"/>
    <property type="match status" value="1"/>
</dbReference>
<dbReference type="SUPFAM" id="SSF52833">
    <property type="entry name" value="Thioredoxin-like"/>
    <property type="match status" value="1"/>
</dbReference>
<evidence type="ECO:0000256" key="8">
    <source>
        <dbReference type="ARBA" id="ARBA00023284"/>
    </source>
</evidence>
<dbReference type="Gene3D" id="3.40.50.1170">
    <property type="entry name" value="L-asparaginase, N-terminal domain"/>
    <property type="match status" value="1"/>
</dbReference>
<dbReference type="InterPro" id="IPR037152">
    <property type="entry name" value="L-asparaginase_N_sf"/>
</dbReference>
<feature type="compositionally biased region" description="Basic and acidic residues" evidence="9">
    <location>
        <begin position="285"/>
        <end position="294"/>
    </location>
</feature>
<protein>
    <recommendedName>
        <fullName evidence="11">Thioredoxin domain-containing protein</fullName>
    </recommendedName>
</protein>
<evidence type="ECO:0000256" key="10">
    <source>
        <dbReference type="SAM" id="Phobius"/>
    </source>
</evidence>
<dbReference type="InterPro" id="IPR052454">
    <property type="entry name" value="TMX_domain-containing"/>
</dbReference>
<dbReference type="PANTHER" id="PTHR46107">
    <property type="entry name" value="DUMPY: SHORTER THAN WILD-TYPE"/>
    <property type="match status" value="1"/>
</dbReference>
<dbReference type="PIRSF" id="PIRSF001220">
    <property type="entry name" value="L-ASNase_gatD"/>
    <property type="match status" value="1"/>
</dbReference>
<reference evidence="12" key="1">
    <citation type="submission" date="2022-11" db="UniProtKB">
        <authorList>
            <consortium name="EnsemblMetazoa"/>
        </authorList>
    </citation>
    <scope>IDENTIFICATION</scope>
</reference>
<proteinExistence type="predicted"/>
<feature type="transmembrane region" description="Helical" evidence="10">
    <location>
        <begin position="195"/>
        <end position="217"/>
    </location>
</feature>
<feature type="region of interest" description="Disordered" evidence="9">
    <location>
        <begin position="227"/>
        <end position="294"/>
    </location>
</feature>
<keyword evidence="8" id="KW-0676">Redox-active center</keyword>
<keyword evidence="6 10" id="KW-1133">Transmembrane helix</keyword>
<dbReference type="GeneID" id="119743096"/>
<evidence type="ECO:0000256" key="9">
    <source>
        <dbReference type="SAM" id="MobiDB-lite"/>
    </source>
</evidence>
<evidence type="ECO:0000256" key="1">
    <source>
        <dbReference type="ARBA" id="ARBA00004389"/>
    </source>
</evidence>
<accession>A0A914BHM4</accession>
<dbReference type="Gene3D" id="3.40.30.10">
    <property type="entry name" value="Glutaredoxin"/>
    <property type="match status" value="1"/>
</dbReference>
<keyword evidence="7" id="KW-1015">Disulfide bond</keyword>
<feature type="domain" description="Thioredoxin" evidence="11">
    <location>
        <begin position="28"/>
        <end position="147"/>
    </location>
</feature>